<feature type="region of interest" description="Disordered" evidence="1">
    <location>
        <begin position="111"/>
        <end position="130"/>
    </location>
</feature>
<dbReference type="AlphaFoldDB" id="A0A117R9H5"/>
<keyword evidence="3" id="KW-1185">Reference proteome</keyword>
<organism evidence="2 3">
    <name type="scientific">Streptomyces griseoruber</name>
    <dbReference type="NCBI Taxonomy" id="1943"/>
    <lineage>
        <taxon>Bacteria</taxon>
        <taxon>Bacillati</taxon>
        <taxon>Actinomycetota</taxon>
        <taxon>Actinomycetes</taxon>
        <taxon>Kitasatosporales</taxon>
        <taxon>Streptomycetaceae</taxon>
        <taxon>Streptomyces</taxon>
    </lineage>
</organism>
<dbReference type="RefSeq" id="WP_055633222.1">
    <property type="nucleotide sequence ID" value="NZ_KQ948776.1"/>
</dbReference>
<dbReference type="EMBL" id="LMWW01000053">
    <property type="protein sequence ID" value="KUN78465.1"/>
    <property type="molecule type" value="Genomic_DNA"/>
</dbReference>
<evidence type="ECO:0000313" key="3">
    <source>
        <dbReference type="Proteomes" id="UP000052982"/>
    </source>
</evidence>
<evidence type="ECO:0000256" key="1">
    <source>
        <dbReference type="SAM" id="MobiDB-lite"/>
    </source>
</evidence>
<proteinExistence type="predicted"/>
<gene>
    <name evidence="2" type="ORF">AQJ64_31285</name>
</gene>
<dbReference type="Proteomes" id="UP000052982">
    <property type="component" value="Unassembled WGS sequence"/>
</dbReference>
<comment type="caution">
    <text evidence="2">The sequence shown here is derived from an EMBL/GenBank/DDBJ whole genome shotgun (WGS) entry which is preliminary data.</text>
</comment>
<dbReference type="OrthoDB" id="3387657at2"/>
<dbReference type="STRING" id="1943.AQJ64_31285"/>
<accession>A0A117R9H5</accession>
<evidence type="ECO:0000313" key="2">
    <source>
        <dbReference type="EMBL" id="KUN78465.1"/>
    </source>
</evidence>
<reference evidence="2 3" key="1">
    <citation type="submission" date="2015-10" db="EMBL/GenBank/DDBJ databases">
        <title>Draft genome sequence of Streptomyces griseoruber DSM 40281, type strain for the species Streptomyces griseoruber.</title>
        <authorList>
            <person name="Ruckert C."/>
            <person name="Winkler A."/>
            <person name="Kalinowski J."/>
            <person name="Kampfer P."/>
            <person name="Glaeser S."/>
        </authorList>
    </citation>
    <scope>NUCLEOTIDE SEQUENCE [LARGE SCALE GENOMIC DNA]</scope>
    <source>
        <strain evidence="2 3">DSM 40281</strain>
    </source>
</reference>
<protein>
    <submittedName>
        <fullName evidence="2">Uncharacterized protein</fullName>
    </submittedName>
</protein>
<sequence>MSTRVRIHQVRQGGGTGLRVIRAAPAPVRLALRDDRHWLSMYADREGAGRLVELWALAARSAHSLVYLPIRANAAPEGVPGDGEPVALDLVLLHHSLQFPTASWKEVRGRLGAGKPHTASTPDRDFPDETDVDHGRWRHQEYRDHLDFHVAAHTLFVVGSSTAFREHGAALRGLVDEAPSYLHRHPGASHYCVELGPGPWPHARTRRQVPGSLHIQYADTWRV</sequence>
<name>A0A117R9H5_9ACTN</name>